<dbReference type="InterPro" id="IPR006102">
    <property type="entry name" value="Ig-like_GH2"/>
</dbReference>
<dbReference type="InterPro" id="IPR032311">
    <property type="entry name" value="DUF4982"/>
</dbReference>
<feature type="domain" description="Glycosyl hydrolases family 2 sugar binding" evidence="6">
    <location>
        <begin position="68"/>
        <end position="158"/>
    </location>
</feature>
<dbReference type="Proteomes" id="UP000578697">
    <property type="component" value="Unassembled WGS sequence"/>
</dbReference>
<dbReference type="Pfam" id="PF00703">
    <property type="entry name" value="Glyco_hydro_2"/>
    <property type="match status" value="1"/>
</dbReference>
<dbReference type="SUPFAM" id="SSF51445">
    <property type="entry name" value="(Trans)glycosidases"/>
    <property type="match status" value="1"/>
</dbReference>
<dbReference type="Pfam" id="PF18565">
    <property type="entry name" value="Glyco_hydro2_C5"/>
    <property type="match status" value="1"/>
</dbReference>
<dbReference type="SUPFAM" id="SSF49303">
    <property type="entry name" value="beta-Galactosidase/glucuronidase domain"/>
    <property type="match status" value="1"/>
</dbReference>
<evidence type="ECO:0000259" key="4">
    <source>
        <dbReference type="Pfam" id="PF00703"/>
    </source>
</evidence>
<dbReference type="PRINTS" id="PR00132">
    <property type="entry name" value="GLHYDRLASE2"/>
</dbReference>
<dbReference type="Pfam" id="PF02836">
    <property type="entry name" value="Glyco_hydro_2_C"/>
    <property type="match status" value="1"/>
</dbReference>
<dbReference type="Gene3D" id="2.60.120.260">
    <property type="entry name" value="Galactose-binding domain-like"/>
    <property type="match status" value="1"/>
</dbReference>
<evidence type="ECO:0000259" key="5">
    <source>
        <dbReference type="Pfam" id="PF02836"/>
    </source>
</evidence>
<dbReference type="Gene3D" id="3.20.20.80">
    <property type="entry name" value="Glycosidases"/>
    <property type="match status" value="1"/>
</dbReference>
<dbReference type="Proteomes" id="UP000593591">
    <property type="component" value="Chromosome"/>
</dbReference>
<keyword evidence="2 10" id="KW-0378">Hydrolase</keyword>
<keyword evidence="11" id="KW-1185">Reference proteome</keyword>
<evidence type="ECO:0000256" key="3">
    <source>
        <dbReference type="ARBA" id="ARBA00023295"/>
    </source>
</evidence>
<evidence type="ECO:0000313" key="12">
    <source>
        <dbReference type="Proteomes" id="UP000593591"/>
    </source>
</evidence>
<dbReference type="PANTHER" id="PTHR42732:SF1">
    <property type="entry name" value="BETA-MANNOSIDASE"/>
    <property type="match status" value="1"/>
</dbReference>
<dbReference type="PANTHER" id="PTHR42732">
    <property type="entry name" value="BETA-GALACTOSIDASE"/>
    <property type="match status" value="1"/>
</dbReference>
<accession>A0A840SI96</accession>
<dbReference type="InterPro" id="IPR051913">
    <property type="entry name" value="GH2_Domain-Containing"/>
</dbReference>
<dbReference type="InterPro" id="IPR006101">
    <property type="entry name" value="Glyco_hydro_2"/>
</dbReference>
<evidence type="ECO:0000313" key="10">
    <source>
        <dbReference type="EMBL" id="QOS40986.1"/>
    </source>
</evidence>
<dbReference type="InterPro" id="IPR006104">
    <property type="entry name" value="Glyco_hydro_2_N"/>
</dbReference>
<name>A0A840SI96_9SPIR</name>
<evidence type="ECO:0000259" key="8">
    <source>
        <dbReference type="Pfam" id="PF18565"/>
    </source>
</evidence>
<dbReference type="AlphaFoldDB" id="A0A840SI96"/>
<sequence length="770" mass="86979">MNYNLKDGWLFSLQNHFENLHSVIKSGDFWARDFDDSSWKKVSVPYDWAPSFPFSRENSSGTGYLPGGTGWFRCHFDGSTMKNKRVRVCFDGVYKHARVWCNGYYFGNHQNGFTSFEFDITESIKTDSENVLAVCVSHEDIADCRWYTGSGIMRPVVLKVTDDCHITDDGVFFYSKDNKQIYVDTRVKNAGSIKHALEVTVNLADKDGKSVYTRTQKGDIAASETASYEFTYELPEVHEWSPEDPYLYTLNVSVVSDGKESDSCSQQVGIRELKFDADKGFFCNGKSYKFKGLCVHEDAGCWGNAVPKEVWARRLAKLQEAGCNAIRMSHNPHSDELYQLCDEMGFFVMDEIYDEWQEPKNKWWQGHNVYPPSHQGITDDFLSCYKDDCRSFVVRRRNHPCVVMYSIGNEIDYPNDPYCSPKFKEMTGNNDASKPAAERQFNPNHPDIGQIGGIAKMLSAQVKLWDTTRPVTMALAFPELSSDTGVVDALDVIGYNYKEQFYKEDHKRFPNKMFVGSENQHGLDAWRAVTDNEYIAGQFLWTGIDYLGEAKGWPVHGSYAGLLTLAGFEKPMYYFRKGLWSSEKFCKIFTAVSEEDYWNRPWLESWNYASGTKVDVRVFSNEDEVELFVNGKSAGKANPKEKGFAEFTLDYEEGEISVKASSSDDVIVTTGAAVAFNATVVSGEEVQQIEVSVVDDLDNPVVTDSSLITVETEGCVLAGIENGDLADVTEYSANYRHAYNGKLIVYVKKCSDNASVTFRSAGKTELTVEV</sequence>
<dbReference type="RefSeq" id="WP_184652540.1">
    <property type="nucleotide sequence ID" value="NZ_JACHFR010000002.1"/>
</dbReference>
<evidence type="ECO:0000256" key="2">
    <source>
        <dbReference type="ARBA" id="ARBA00022801"/>
    </source>
</evidence>
<reference evidence="10 12" key="1">
    <citation type="submission" date="2018-08" db="EMBL/GenBank/DDBJ databases">
        <title>The first complete genome of Treponema rectale (CHPAT), a commensal spirochete of the bovine rectum.</title>
        <authorList>
            <person name="Staton G.J."/>
            <person name="Clegg S.R."/>
            <person name="Carter S.D."/>
            <person name="Radford A.D."/>
            <person name="Darby A."/>
            <person name="Hall N."/>
            <person name="Birtles R.J."/>
            <person name="Evans N.J."/>
        </authorList>
    </citation>
    <scope>NUCLEOTIDE SEQUENCE [LARGE SCALE GENOMIC DNA]</scope>
    <source>
        <strain evidence="10 12">CHPA</strain>
    </source>
</reference>
<feature type="domain" description="DUF4982" evidence="7">
    <location>
        <begin position="611"/>
        <end position="662"/>
    </location>
</feature>
<evidence type="ECO:0000256" key="1">
    <source>
        <dbReference type="ARBA" id="ARBA00007401"/>
    </source>
</evidence>
<comment type="similarity">
    <text evidence="1">Belongs to the glycosyl hydrolase 2 family.</text>
</comment>
<evidence type="ECO:0000259" key="6">
    <source>
        <dbReference type="Pfam" id="PF02837"/>
    </source>
</evidence>
<gene>
    <name evidence="10" type="ORF">DYE49_11230</name>
    <name evidence="9" type="ORF">HNP77_001481</name>
</gene>
<dbReference type="InterPro" id="IPR017853">
    <property type="entry name" value="GH"/>
</dbReference>
<protein>
    <submittedName>
        <fullName evidence="9">Beta-galactosidase/beta-glucuronidase</fullName>
    </submittedName>
    <submittedName>
        <fullName evidence="10">Glycoside hydrolase family 2 protein</fullName>
    </submittedName>
</protein>
<dbReference type="GO" id="GO:0004553">
    <property type="term" value="F:hydrolase activity, hydrolyzing O-glycosyl compounds"/>
    <property type="evidence" value="ECO:0007669"/>
    <property type="project" value="InterPro"/>
</dbReference>
<organism evidence="9 11">
    <name type="scientific">Treponema rectale</name>
    <dbReference type="NCBI Taxonomy" id="744512"/>
    <lineage>
        <taxon>Bacteria</taxon>
        <taxon>Pseudomonadati</taxon>
        <taxon>Spirochaetota</taxon>
        <taxon>Spirochaetia</taxon>
        <taxon>Spirochaetales</taxon>
        <taxon>Treponemataceae</taxon>
        <taxon>Treponema</taxon>
    </lineage>
</organism>
<dbReference type="SUPFAM" id="SSF49785">
    <property type="entry name" value="Galactose-binding domain-like"/>
    <property type="match status" value="1"/>
</dbReference>
<dbReference type="InterPro" id="IPR006103">
    <property type="entry name" value="Glyco_hydro_2_cat"/>
</dbReference>
<dbReference type="EMBL" id="JACHFR010000002">
    <property type="protein sequence ID" value="MBB5219112.1"/>
    <property type="molecule type" value="Genomic_DNA"/>
</dbReference>
<keyword evidence="3" id="KW-0326">Glycosidase</keyword>
<reference evidence="9 11" key="2">
    <citation type="submission" date="2020-08" db="EMBL/GenBank/DDBJ databases">
        <title>Genomic Encyclopedia of Type Strains, Phase IV (KMG-IV): sequencing the most valuable type-strain genomes for metagenomic binning, comparative biology and taxonomic classification.</title>
        <authorList>
            <person name="Goeker M."/>
        </authorList>
    </citation>
    <scope>NUCLEOTIDE SEQUENCE [LARGE SCALE GENOMIC DNA]</scope>
    <source>
        <strain evidence="9 11">DSM 103679</strain>
    </source>
</reference>
<evidence type="ECO:0000259" key="7">
    <source>
        <dbReference type="Pfam" id="PF16355"/>
    </source>
</evidence>
<dbReference type="InterPro" id="IPR036156">
    <property type="entry name" value="Beta-gal/glucu_dom_sf"/>
</dbReference>
<dbReference type="InterPro" id="IPR040605">
    <property type="entry name" value="Glyco_hydro2_dom5"/>
</dbReference>
<dbReference type="Gene3D" id="2.60.40.10">
    <property type="entry name" value="Immunoglobulins"/>
    <property type="match status" value="3"/>
</dbReference>
<dbReference type="InterPro" id="IPR013783">
    <property type="entry name" value="Ig-like_fold"/>
</dbReference>
<feature type="domain" description="Glycoside hydrolase family 2" evidence="8">
    <location>
        <begin position="682"/>
        <end position="762"/>
    </location>
</feature>
<evidence type="ECO:0000313" key="11">
    <source>
        <dbReference type="Proteomes" id="UP000578697"/>
    </source>
</evidence>
<dbReference type="GO" id="GO:0005975">
    <property type="term" value="P:carbohydrate metabolic process"/>
    <property type="evidence" value="ECO:0007669"/>
    <property type="project" value="InterPro"/>
</dbReference>
<proteinExistence type="inferred from homology"/>
<dbReference type="Pfam" id="PF16355">
    <property type="entry name" value="DUF4982"/>
    <property type="match status" value="1"/>
</dbReference>
<dbReference type="InterPro" id="IPR008979">
    <property type="entry name" value="Galactose-bd-like_sf"/>
</dbReference>
<dbReference type="EMBL" id="CP031517">
    <property type="protein sequence ID" value="QOS40986.1"/>
    <property type="molecule type" value="Genomic_DNA"/>
</dbReference>
<feature type="domain" description="Glycoside hydrolase family 2 catalytic" evidence="5">
    <location>
        <begin position="278"/>
        <end position="472"/>
    </location>
</feature>
<feature type="domain" description="Glycoside hydrolase family 2 immunoglobulin-like beta-sandwich" evidence="4">
    <location>
        <begin position="175"/>
        <end position="271"/>
    </location>
</feature>
<dbReference type="KEGG" id="trc:DYE49_11230"/>
<evidence type="ECO:0000313" key="9">
    <source>
        <dbReference type="EMBL" id="MBB5219112.1"/>
    </source>
</evidence>
<dbReference type="Pfam" id="PF02837">
    <property type="entry name" value="Glyco_hydro_2_N"/>
    <property type="match status" value="1"/>
</dbReference>